<evidence type="ECO:0000313" key="2">
    <source>
        <dbReference type="Proteomes" id="UP000746612"/>
    </source>
</evidence>
<gene>
    <name evidence="1" type="ORF">MDCFG202_LOCUS97456</name>
</gene>
<proteinExistence type="predicted"/>
<dbReference type="EMBL" id="CAJPIJ010000090">
    <property type="protein sequence ID" value="CAG1971555.1"/>
    <property type="molecule type" value="Genomic_DNA"/>
</dbReference>
<comment type="caution">
    <text evidence="1">The sequence shown here is derived from an EMBL/GenBank/DDBJ whole genome shotgun (WGS) entry which is preliminary data.</text>
</comment>
<evidence type="ECO:0000313" key="1">
    <source>
        <dbReference type="EMBL" id="CAG1971555.1"/>
    </source>
</evidence>
<name>A0A9N8NEH6_GIBZA</name>
<organism evidence="1 2">
    <name type="scientific">Gibberella zeae</name>
    <name type="common">Wheat head blight fungus</name>
    <name type="synonym">Fusarium graminearum</name>
    <dbReference type="NCBI Taxonomy" id="5518"/>
    <lineage>
        <taxon>Eukaryota</taxon>
        <taxon>Fungi</taxon>
        <taxon>Dikarya</taxon>
        <taxon>Ascomycota</taxon>
        <taxon>Pezizomycotina</taxon>
        <taxon>Sordariomycetes</taxon>
        <taxon>Hypocreomycetidae</taxon>
        <taxon>Hypocreales</taxon>
        <taxon>Nectriaceae</taxon>
        <taxon>Fusarium</taxon>
    </lineage>
</organism>
<protein>
    <submittedName>
        <fullName evidence="1">Uncharacterized protein</fullName>
    </submittedName>
</protein>
<accession>A0A9N8NEH6</accession>
<dbReference type="Proteomes" id="UP000746612">
    <property type="component" value="Unassembled WGS sequence"/>
</dbReference>
<reference evidence="1" key="1">
    <citation type="submission" date="2021-03" db="EMBL/GenBank/DDBJ databases">
        <authorList>
            <person name="Alouane T."/>
            <person name="Langin T."/>
            <person name="Bonhomme L."/>
        </authorList>
    </citation>
    <scope>NUCLEOTIDE SEQUENCE</scope>
    <source>
        <strain evidence="1">MDC_Fg202</strain>
    </source>
</reference>
<dbReference type="AlphaFoldDB" id="A0A9N8NEH6"/>
<sequence>MVGLAFVTNNEHVHLIYMSNGDPAHFFFYNSHPSTIKTLTFDSEAPRQSSALVLPVPASPNPALRSGREIHWSQASVENVIAVTSCCYSVDGFTRYTGLLLHYSNGNRACLGELRFDDVCSRLNVNDSGNIYLGFEMCKRRLTYLGYRYPQSIPKRTLLSGSKCCGALPSNGGIQENLPRFGKMGAAAYL</sequence>